<dbReference type="GeneID" id="33358804"/>
<gene>
    <name evidence="1" type="primary">ConsOrf1</name>
</gene>
<dbReference type="RefSeq" id="YP_009396583.1">
    <property type="nucleotide sequence ID" value="NC_035283.1"/>
</dbReference>
<proteinExistence type="predicted"/>
<evidence type="ECO:0000313" key="1">
    <source>
        <dbReference type="EMBL" id="ARW65769.1"/>
    </source>
</evidence>
<name>A0A1Z1MIQ6_9FLOR</name>
<sequence length="58" mass="7018">MSSDMKNIYYEKNIKLSDYYFTDNKQDIYESIDMSIGWSVVCLNETINYYVENINRKN</sequence>
<protein>
    <submittedName>
        <fullName evidence="1">Uncharacterized protein</fullName>
    </submittedName>
</protein>
<keyword evidence="1" id="KW-0150">Chloroplast</keyword>
<accession>A0A1Z1MIQ6</accession>
<dbReference type="AlphaFoldDB" id="A0A1Z1MIQ6"/>
<organism evidence="1">
    <name type="scientific">Vertebrata australis</name>
    <dbReference type="NCBI Taxonomy" id="1967852"/>
    <lineage>
        <taxon>Eukaryota</taxon>
        <taxon>Rhodophyta</taxon>
        <taxon>Florideophyceae</taxon>
        <taxon>Rhodymeniophycidae</taxon>
        <taxon>Ceramiales</taxon>
        <taxon>Rhodomelaceae</taxon>
        <taxon>Polysiphonioideae</taxon>
        <taxon>Vertebrata</taxon>
    </lineage>
</organism>
<keyword evidence="1" id="KW-0934">Plastid</keyword>
<dbReference type="EMBL" id="MF101439">
    <property type="protein sequence ID" value="ARW65769.1"/>
    <property type="molecule type" value="Genomic_DNA"/>
</dbReference>
<reference evidence="1" key="1">
    <citation type="journal article" date="2017" name="J. Phycol.">
        <title>Analysis of chloroplast genomes and a supermatrix inform reclassification of the Rhodomelaceae (Rhodophyta).</title>
        <authorList>
            <person name="Diaz-Tapia P."/>
            <person name="Maggs C.A."/>
            <person name="West J.A."/>
            <person name="Verbruggen H."/>
        </authorList>
    </citation>
    <scope>NUCLEOTIDE SEQUENCE</scope>
    <source>
        <strain evidence="1">PD931</strain>
    </source>
</reference>
<geneLocation type="chloroplast" evidence="1"/>